<evidence type="ECO:0000256" key="4">
    <source>
        <dbReference type="ARBA" id="ARBA00022833"/>
    </source>
</evidence>
<dbReference type="InterPro" id="IPR048489">
    <property type="entry name" value="DksA_N"/>
</dbReference>
<dbReference type="Pfam" id="PF01258">
    <property type="entry name" value="zf-dskA_traR"/>
    <property type="match status" value="1"/>
</dbReference>
<proteinExistence type="inferred from homology"/>
<protein>
    <recommendedName>
        <fullName evidence="5">RNA polymerase-binding transcription factor DksA</fullName>
    </recommendedName>
</protein>
<keyword evidence="2 5" id="KW-0479">Metal-binding</keyword>
<gene>
    <name evidence="5 10" type="primary">dksA</name>
    <name evidence="10" type="ORF">KCG44_10580</name>
</gene>
<organism evidence="10 11">
    <name type="scientific">Pacificimonas pallii</name>
    <dbReference type="NCBI Taxonomy" id="2827236"/>
    <lineage>
        <taxon>Bacteria</taxon>
        <taxon>Pseudomonadati</taxon>
        <taxon>Pseudomonadota</taxon>
        <taxon>Alphaproteobacteria</taxon>
        <taxon>Sphingomonadales</taxon>
        <taxon>Sphingosinicellaceae</taxon>
        <taxon>Pacificimonas</taxon>
    </lineage>
</organism>
<evidence type="ECO:0000256" key="5">
    <source>
        <dbReference type="HAMAP-Rule" id="MF_00926"/>
    </source>
</evidence>
<sequence>MTVSSLEKNREINAGKVVERLQAIDLPENYRPSDDEDFMCDRQLAYFRRKLISWRDELQQDAQETRDELAADSLREPDLSDRASAESDWTVHLRKRDRARKLVSKINAALRRIETGEYGLCEVTGEPIGLGRLDARPTATMTVEAQEAHERTEKVSRD</sequence>
<dbReference type="PANTHER" id="PTHR33823:SF2">
    <property type="entry name" value="RNA POLYMERASE-BINDING TRANSCRIPTION FACTOR DKSA"/>
    <property type="match status" value="1"/>
</dbReference>
<keyword evidence="3 5" id="KW-0863">Zinc-finger</keyword>
<evidence type="ECO:0000256" key="2">
    <source>
        <dbReference type="ARBA" id="ARBA00022723"/>
    </source>
</evidence>
<feature type="zinc finger region" description="dksA C4-type" evidence="6">
    <location>
        <begin position="121"/>
        <end position="145"/>
    </location>
</feature>
<dbReference type="NCBIfam" id="TIGR02420">
    <property type="entry name" value="dksA"/>
    <property type="match status" value="1"/>
</dbReference>
<dbReference type="PROSITE" id="PS01102">
    <property type="entry name" value="ZF_DKSA_1"/>
    <property type="match status" value="1"/>
</dbReference>
<evidence type="ECO:0000256" key="6">
    <source>
        <dbReference type="PROSITE-ProRule" id="PRU00510"/>
    </source>
</evidence>
<keyword evidence="1 5" id="KW-0963">Cytoplasm</keyword>
<evidence type="ECO:0000313" key="11">
    <source>
        <dbReference type="Proteomes" id="UP000722336"/>
    </source>
</evidence>
<dbReference type="PANTHER" id="PTHR33823">
    <property type="entry name" value="RNA POLYMERASE-BINDING TRANSCRIPTION FACTOR DKSA-RELATED"/>
    <property type="match status" value="1"/>
</dbReference>
<dbReference type="Proteomes" id="UP000722336">
    <property type="component" value="Unassembled WGS sequence"/>
</dbReference>
<dbReference type="Pfam" id="PF21157">
    <property type="entry name" value="DksA_N"/>
    <property type="match status" value="1"/>
</dbReference>
<feature type="domain" description="Zinc finger DksA/TraR C4-type" evidence="8">
    <location>
        <begin position="116"/>
        <end position="151"/>
    </location>
</feature>
<comment type="subunit">
    <text evidence="5">Interacts directly with the RNA polymerase.</text>
</comment>
<keyword evidence="11" id="KW-1185">Reference proteome</keyword>
<evidence type="ECO:0000313" key="10">
    <source>
        <dbReference type="EMBL" id="MBV7257227.1"/>
    </source>
</evidence>
<evidence type="ECO:0000256" key="7">
    <source>
        <dbReference type="SAM" id="MobiDB-lite"/>
    </source>
</evidence>
<comment type="similarity">
    <text evidence="5">Belongs to the DksA family.</text>
</comment>
<keyword evidence="4 5" id="KW-0862">Zinc</keyword>
<evidence type="ECO:0000256" key="3">
    <source>
        <dbReference type="ARBA" id="ARBA00022771"/>
    </source>
</evidence>
<dbReference type="InterPro" id="IPR000962">
    <property type="entry name" value="Znf_DskA_TraR"/>
</dbReference>
<comment type="caution">
    <text evidence="10">The sequence shown here is derived from an EMBL/GenBank/DDBJ whole genome shotgun (WGS) entry which is preliminary data.</text>
</comment>
<dbReference type="HAMAP" id="MF_00926">
    <property type="entry name" value="DksA"/>
    <property type="match status" value="1"/>
</dbReference>
<comment type="subcellular location">
    <subcellularLocation>
        <location evidence="5">Cytoplasm</location>
    </subcellularLocation>
</comment>
<dbReference type="EMBL" id="JAGSPA010000003">
    <property type="protein sequence ID" value="MBV7257227.1"/>
    <property type="molecule type" value="Genomic_DNA"/>
</dbReference>
<evidence type="ECO:0000259" key="9">
    <source>
        <dbReference type="Pfam" id="PF21157"/>
    </source>
</evidence>
<evidence type="ECO:0000259" key="8">
    <source>
        <dbReference type="Pfam" id="PF01258"/>
    </source>
</evidence>
<comment type="function">
    <text evidence="5">Transcription factor that acts by binding directly to the RNA polymerase (RNAP). Required for negative regulation of rRNA expression and positive regulation of several amino acid biosynthesis promoters.</text>
</comment>
<dbReference type="InterPro" id="IPR012784">
    <property type="entry name" value="DksA_RNA_pol-bd"/>
</dbReference>
<reference evidence="10 11" key="1">
    <citation type="submission" date="2021-04" db="EMBL/GenBank/DDBJ databases">
        <authorList>
            <person name="Pira H."/>
            <person name="Risdian C."/>
            <person name="Wink J."/>
        </authorList>
    </citation>
    <scope>NUCLEOTIDE SEQUENCE [LARGE SCALE GENOMIC DNA]</scope>
    <source>
        <strain evidence="10 11">WHA3</strain>
    </source>
</reference>
<dbReference type="PROSITE" id="PS51128">
    <property type="entry name" value="ZF_DKSA_2"/>
    <property type="match status" value="1"/>
</dbReference>
<dbReference type="InterPro" id="IPR020458">
    <property type="entry name" value="Znf_DskA_TraR_CS"/>
</dbReference>
<feature type="domain" description="DnaK suppressor protein DksA N-terminal" evidence="9">
    <location>
        <begin position="43"/>
        <end position="113"/>
    </location>
</feature>
<comment type="caution">
    <text evidence="5">Lacks conserved residue(s) required for the propagation of feature annotation.</text>
</comment>
<accession>A0ABS6SFP9</accession>
<evidence type="ECO:0000256" key="1">
    <source>
        <dbReference type="ARBA" id="ARBA00022490"/>
    </source>
</evidence>
<feature type="region of interest" description="Disordered" evidence="7">
    <location>
        <begin position="62"/>
        <end position="87"/>
    </location>
</feature>
<name>A0ABS6SFP9_9SPHN</name>